<evidence type="ECO:0000313" key="2">
    <source>
        <dbReference type="Proteomes" id="UP000000768"/>
    </source>
</evidence>
<reference evidence="1 2" key="1">
    <citation type="journal article" date="2009" name="Nature">
        <title>The Sorghum bicolor genome and the diversification of grasses.</title>
        <authorList>
            <person name="Paterson A.H."/>
            <person name="Bowers J.E."/>
            <person name="Bruggmann R."/>
            <person name="Dubchak I."/>
            <person name="Grimwood J."/>
            <person name="Gundlach H."/>
            <person name="Haberer G."/>
            <person name="Hellsten U."/>
            <person name="Mitros T."/>
            <person name="Poliakov A."/>
            <person name="Schmutz J."/>
            <person name="Spannagl M."/>
            <person name="Tang H."/>
            <person name="Wang X."/>
            <person name="Wicker T."/>
            <person name="Bharti A.K."/>
            <person name="Chapman J."/>
            <person name="Feltus F.A."/>
            <person name="Gowik U."/>
            <person name="Grigoriev I.V."/>
            <person name="Lyons E."/>
            <person name="Maher C.A."/>
            <person name="Martis M."/>
            <person name="Narechania A."/>
            <person name="Otillar R.P."/>
            <person name="Penning B.W."/>
            <person name="Salamov A.A."/>
            <person name="Wang Y."/>
            <person name="Zhang L."/>
            <person name="Carpita N.C."/>
            <person name="Freeling M."/>
            <person name="Gingle A.R."/>
            <person name="Hash C.T."/>
            <person name="Keller B."/>
            <person name="Klein P."/>
            <person name="Kresovich S."/>
            <person name="McCann M.C."/>
            <person name="Ming R."/>
            <person name="Peterson D.G."/>
            <person name="Mehboob-ur-Rahman"/>
            <person name="Ware D."/>
            <person name="Westhoff P."/>
            <person name="Mayer K.F."/>
            <person name="Messing J."/>
            <person name="Rokhsar D.S."/>
        </authorList>
    </citation>
    <scope>NUCLEOTIDE SEQUENCE [LARGE SCALE GENOMIC DNA]</scope>
    <source>
        <strain evidence="2">cv. BTx623</strain>
    </source>
</reference>
<dbReference type="Gramene" id="OQU85757">
    <property type="protein sequence ID" value="OQU85757"/>
    <property type="gene ID" value="SORBI_3004G302550"/>
</dbReference>
<keyword evidence="2" id="KW-1185">Reference proteome</keyword>
<dbReference type="AlphaFoldDB" id="A0A1Z5RQ11"/>
<accession>A0A1Z5RQ11</accession>
<evidence type="ECO:0000313" key="1">
    <source>
        <dbReference type="EMBL" id="OQU85757.1"/>
    </source>
</evidence>
<dbReference type="EMBL" id="CM000763">
    <property type="protein sequence ID" value="OQU85757.1"/>
    <property type="molecule type" value="Genomic_DNA"/>
</dbReference>
<dbReference type="Proteomes" id="UP000000768">
    <property type="component" value="Chromosome 4"/>
</dbReference>
<gene>
    <name evidence="1" type="ORF">SORBI_3004G302550</name>
</gene>
<name>A0A1Z5RQ11_SORBI</name>
<protein>
    <submittedName>
        <fullName evidence="1">Uncharacterized protein</fullName>
    </submittedName>
</protein>
<sequence length="90" mass="10242">MRKRRVQCSLSMPSRGVQIDDTGPFEQGQGCHPCRRLPSRLDVASTMQPNMAISYCQDPYLNFFQLVHSVSSERKPVLNAQVQRLRSSAF</sequence>
<proteinExistence type="predicted"/>
<organism evidence="1 2">
    <name type="scientific">Sorghum bicolor</name>
    <name type="common">Sorghum</name>
    <name type="synonym">Sorghum vulgare</name>
    <dbReference type="NCBI Taxonomy" id="4558"/>
    <lineage>
        <taxon>Eukaryota</taxon>
        <taxon>Viridiplantae</taxon>
        <taxon>Streptophyta</taxon>
        <taxon>Embryophyta</taxon>
        <taxon>Tracheophyta</taxon>
        <taxon>Spermatophyta</taxon>
        <taxon>Magnoliopsida</taxon>
        <taxon>Liliopsida</taxon>
        <taxon>Poales</taxon>
        <taxon>Poaceae</taxon>
        <taxon>PACMAD clade</taxon>
        <taxon>Panicoideae</taxon>
        <taxon>Andropogonodae</taxon>
        <taxon>Andropogoneae</taxon>
        <taxon>Sorghinae</taxon>
        <taxon>Sorghum</taxon>
    </lineage>
</organism>
<dbReference type="InParanoid" id="A0A1Z5RQ11"/>
<reference evidence="2" key="2">
    <citation type="journal article" date="2018" name="Plant J.">
        <title>The Sorghum bicolor reference genome: improved assembly, gene annotations, a transcriptome atlas, and signatures of genome organization.</title>
        <authorList>
            <person name="McCormick R.F."/>
            <person name="Truong S.K."/>
            <person name="Sreedasyam A."/>
            <person name="Jenkins J."/>
            <person name="Shu S."/>
            <person name="Sims D."/>
            <person name="Kennedy M."/>
            <person name="Amirebrahimi M."/>
            <person name="Weers B.D."/>
            <person name="McKinley B."/>
            <person name="Mattison A."/>
            <person name="Morishige D.T."/>
            <person name="Grimwood J."/>
            <person name="Schmutz J."/>
            <person name="Mullet J.E."/>
        </authorList>
    </citation>
    <scope>NUCLEOTIDE SEQUENCE [LARGE SCALE GENOMIC DNA]</scope>
    <source>
        <strain evidence="2">cv. BTx623</strain>
    </source>
</reference>